<dbReference type="EMBL" id="CADCUO010000183">
    <property type="protein sequence ID" value="CAA9408327.1"/>
    <property type="molecule type" value="Genomic_DNA"/>
</dbReference>
<reference evidence="2" key="1">
    <citation type="submission" date="2020-02" db="EMBL/GenBank/DDBJ databases">
        <authorList>
            <person name="Meier V. D."/>
        </authorList>
    </citation>
    <scope>NUCLEOTIDE SEQUENCE</scope>
    <source>
        <strain evidence="2">AVDCRST_MAG75</strain>
    </source>
</reference>
<dbReference type="GO" id="GO:0005507">
    <property type="term" value="F:copper ion binding"/>
    <property type="evidence" value="ECO:0007669"/>
    <property type="project" value="InterPro"/>
</dbReference>
<organism evidence="2">
    <name type="scientific">uncultured Propionibacteriaceae bacterium</name>
    <dbReference type="NCBI Taxonomy" id="257457"/>
    <lineage>
        <taxon>Bacteria</taxon>
        <taxon>Bacillati</taxon>
        <taxon>Actinomycetota</taxon>
        <taxon>Actinomycetes</taxon>
        <taxon>Propionibacteriales</taxon>
        <taxon>Propionibacteriaceae</taxon>
        <taxon>environmental samples</taxon>
    </lineage>
</organism>
<proteinExistence type="predicted"/>
<dbReference type="InterPro" id="IPR045087">
    <property type="entry name" value="Cu-oxidase_fam"/>
</dbReference>
<sequence>MTEHASRGAVPSAARTRATGIVQVVDLEAAPHAWETSPGVLVHGHAFNGQVPGPTIEARVGDTLAVRFTNRLPEPASIHWDGLPAQVGTAEDALPTGAARPGSSLAFLITLSDAGTFCYYIPATTTIGQGLHGLLMVRHLGNSASDGAAQPVAGQPL</sequence>
<dbReference type="SUPFAM" id="SSF49503">
    <property type="entry name" value="Cupredoxins"/>
    <property type="match status" value="1"/>
</dbReference>
<dbReference type="PANTHER" id="PTHR11709">
    <property type="entry name" value="MULTI-COPPER OXIDASE"/>
    <property type="match status" value="1"/>
</dbReference>
<dbReference type="GO" id="GO:0016491">
    <property type="term" value="F:oxidoreductase activity"/>
    <property type="evidence" value="ECO:0007669"/>
    <property type="project" value="TreeGrafter"/>
</dbReference>
<accession>A0A6J4P7C0</accession>
<protein>
    <recommendedName>
        <fullName evidence="1">Plastocyanin-like domain-containing protein</fullName>
    </recommendedName>
</protein>
<dbReference type="Pfam" id="PF07732">
    <property type="entry name" value="Cu-oxidase_3"/>
    <property type="match status" value="1"/>
</dbReference>
<dbReference type="Gene3D" id="2.60.40.420">
    <property type="entry name" value="Cupredoxins - blue copper proteins"/>
    <property type="match status" value="1"/>
</dbReference>
<gene>
    <name evidence="2" type="ORF">AVDCRST_MAG75-2580</name>
</gene>
<feature type="domain" description="Plastocyanin-like" evidence="1">
    <location>
        <begin position="42"/>
        <end position="139"/>
    </location>
</feature>
<dbReference type="AlphaFoldDB" id="A0A6J4P7C0"/>
<dbReference type="InterPro" id="IPR011707">
    <property type="entry name" value="Cu-oxidase-like_N"/>
</dbReference>
<name>A0A6J4P7C0_9ACTN</name>
<evidence type="ECO:0000259" key="1">
    <source>
        <dbReference type="Pfam" id="PF07732"/>
    </source>
</evidence>
<dbReference type="InterPro" id="IPR008972">
    <property type="entry name" value="Cupredoxin"/>
</dbReference>
<evidence type="ECO:0000313" key="2">
    <source>
        <dbReference type="EMBL" id="CAA9408327.1"/>
    </source>
</evidence>